<organism evidence="1 2">
    <name type="scientific">Thalassobacter stenotrophicus</name>
    <dbReference type="NCBI Taxonomy" id="266809"/>
    <lineage>
        <taxon>Bacteria</taxon>
        <taxon>Pseudomonadati</taxon>
        <taxon>Pseudomonadota</taxon>
        <taxon>Alphaproteobacteria</taxon>
        <taxon>Rhodobacterales</taxon>
        <taxon>Roseobacteraceae</taxon>
        <taxon>Thalassobacter</taxon>
    </lineage>
</organism>
<reference evidence="1 2" key="1">
    <citation type="submission" date="2015-09" db="EMBL/GenBank/DDBJ databases">
        <authorList>
            <consortium name="Swine Surveillance"/>
        </authorList>
    </citation>
    <scope>NUCLEOTIDE SEQUENCE [LARGE SCALE GENOMIC DNA]</scope>
    <source>
        <strain evidence="1 2">CECT 5294</strain>
    </source>
</reference>
<dbReference type="Proteomes" id="UP000051298">
    <property type="component" value="Unassembled WGS sequence"/>
</dbReference>
<accession>A0A0P1F2C4</accession>
<evidence type="ECO:0000313" key="1">
    <source>
        <dbReference type="EMBL" id="CUH61629.1"/>
    </source>
</evidence>
<dbReference type="AlphaFoldDB" id="A0A0P1F2C4"/>
<dbReference type="EMBL" id="CYRX01000032">
    <property type="protein sequence ID" value="CUH61629.1"/>
    <property type="molecule type" value="Genomic_DNA"/>
</dbReference>
<protein>
    <submittedName>
        <fullName evidence="1">Uncharacterized protein</fullName>
    </submittedName>
</protein>
<name>A0A0P1F2C4_9RHOB</name>
<proteinExistence type="predicted"/>
<sequence>MKTEELKQANHDTKEFRRLHPGKYSDDEQAEFNLLKELREEKRRQRDDALLRELDSVSSQINKKDFYVSFTQEEGKRCASHTGFA</sequence>
<gene>
    <name evidence="1" type="ORF">THS5294_02940</name>
</gene>
<evidence type="ECO:0000313" key="2">
    <source>
        <dbReference type="Proteomes" id="UP000051298"/>
    </source>
</evidence>